<keyword evidence="2" id="KW-1185">Reference proteome</keyword>
<dbReference type="Proteomes" id="UP000054498">
    <property type="component" value="Unassembled WGS sequence"/>
</dbReference>
<dbReference type="EMBL" id="KK100840">
    <property type="protein sequence ID" value="KIZ03493.1"/>
    <property type="molecule type" value="Genomic_DNA"/>
</dbReference>
<protein>
    <submittedName>
        <fullName evidence="1">Uncharacterized protein</fullName>
    </submittedName>
</protein>
<dbReference type="OrthoDB" id="559134at2759"/>
<dbReference type="GeneID" id="25737343"/>
<proteinExistence type="predicted"/>
<organism evidence="1 2">
    <name type="scientific">Monoraphidium neglectum</name>
    <dbReference type="NCBI Taxonomy" id="145388"/>
    <lineage>
        <taxon>Eukaryota</taxon>
        <taxon>Viridiplantae</taxon>
        <taxon>Chlorophyta</taxon>
        <taxon>core chlorophytes</taxon>
        <taxon>Chlorophyceae</taxon>
        <taxon>CS clade</taxon>
        <taxon>Sphaeropleales</taxon>
        <taxon>Selenastraceae</taxon>
        <taxon>Monoraphidium</taxon>
    </lineage>
</organism>
<evidence type="ECO:0000313" key="2">
    <source>
        <dbReference type="Proteomes" id="UP000054498"/>
    </source>
</evidence>
<dbReference type="KEGG" id="mng:MNEG_4466"/>
<name>A0A0D2JXZ3_9CHLO</name>
<gene>
    <name evidence="1" type="ORF">MNEG_4466</name>
</gene>
<dbReference type="RefSeq" id="XP_013902512.1">
    <property type="nucleotide sequence ID" value="XM_014047058.1"/>
</dbReference>
<reference evidence="1 2" key="1">
    <citation type="journal article" date="2013" name="BMC Genomics">
        <title>Reconstruction of the lipid metabolism for the microalga Monoraphidium neglectum from its genome sequence reveals characteristics suitable for biofuel production.</title>
        <authorList>
            <person name="Bogen C."/>
            <person name="Al-Dilaimi A."/>
            <person name="Albersmeier A."/>
            <person name="Wichmann J."/>
            <person name="Grundmann M."/>
            <person name="Rupp O."/>
            <person name="Lauersen K.J."/>
            <person name="Blifernez-Klassen O."/>
            <person name="Kalinowski J."/>
            <person name="Goesmann A."/>
            <person name="Mussgnug J.H."/>
            <person name="Kruse O."/>
        </authorList>
    </citation>
    <scope>NUCLEOTIDE SEQUENCE [LARGE SCALE GENOMIC DNA]</scope>
    <source>
        <strain evidence="1 2">SAG 48.87</strain>
    </source>
</reference>
<accession>A0A0D2JXZ3</accession>
<dbReference type="AlphaFoldDB" id="A0A0D2JXZ3"/>
<evidence type="ECO:0000313" key="1">
    <source>
        <dbReference type="EMBL" id="KIZ03493.1"/>
    </source>
</evidence>
<sequence>MPAAWGASCAPAPKGYTTRQDLNWVGSDNTIEGQTSAKNAAIICNLDDNCLGWNNYGYYILKKADVDAQDAGITYYSHQGFCLYMRVV</sequence>